<dbReference type="EMBL" id="MU267607">
    <property type="protein sequence ID" value="KAH7914898.1"/>
    <property type="molecule type" value="Genomic_DNA"/>
</dbReference>
<dbReference type="Proteomes" id="UP000790377">
    <property type="component" value="Unassembled WGS sequence"/>
</dbReference>
<evidence type="ECO:0000313" key="1">
    <source>
        <dbReference type="EMBL" id="KAH7914898.1"/>
    </source>
</evidence>
<reference evidence="1" key="1">
    <citation type="journal article" date="2021" name="New Phytol.">
        <title>Evolutionary innovations through gain and loss of genes in the ectomycorrhizal Boletales.</title>
        <authorList>
            <person name="Wu G."/>
            <person name="Miyauchi S."/>
            <person name="Morin E."/>
            <person name="Kuo A."/>
            <person name="Drula E."/>
            <person name="Varga T."/>
            <person name="Kohler A."/>
            <person name="Feng B."/>
            <person name="Cao Y."/>
            <person name="Lipzen A."/>
            <person name="Daum C."/>
            <person name="Hundley H."/>
            <person name="Pangilinan J."/>
            <person name="Johnson J."/>
            <person name="Barry K."/>
            <person name="LaButti K."/>
            <person name="Ng V."/>
            <person name="Ahrendt S."/>
            <person name="Min B."/>
            <person name="Choi I.G."/>
            <person name="Park H."/>
            <person name="Plett J.M."/>
            <person name="Magnuson J."/>
            <person name="Spatafora J.W."/>
            <person name="Nagy L.G."/>
            <person name="Henrissat B."/>
            <person name="Grigoriev I.V."/>
            <person name="Yang Z.L."/>
            <person name="Xu J."/>
            <person name="Martin F.M."/>
        </authorList>
    </citation>
    <scope>NUCLEOTIDE SEQUENCE</scope>
    <source>
        <strain evidence="1">ATCC 28755</strain>
    </source>
</reference>
<evidence type="ECO:0000313" key="2">
    <source>
        <dbReference type="Proteomes" id="UP000790377"/>
    </source>
</evidence>
<proteinExistence type="predicted"/>
<comment type="caution">
    <text evidence="1">The sequence shown here is derived from an EMBL/GenBank/DDBJ whole genome shotgun (WGS) entry which is preliminary data.</text>
</comment>
<accession>A0ACB8APE9</accession>
<name>A0ACB8APE9_9AGAM</name>
<gene>
    <name evidence="1" type="ORF">BJ138DRAFT_1055951</name>
</gene>
<organism evidence="1 2">
    <name type="scientific">Hygrophoropsis aurantiaca</name>
    <dbReference type="NCBI Taxonomy" id="72124"/>
    <lineage>
        <taxon>Eukaryota</taxon>
        <taxon>Fungi</taxon>
        <taxon>Dikarya</taxon>
        <taxon>Basidiomycota</taxon>
        <taxon>Agaricomycotina</taxon>
        <taxon>Agaricomycetes</taxon>
        <taxon>Agaricomycetidae</taxon>
        <taxon>Boletales</taxon>
        <taxon>Coniophorineae</taxon>
        <taxon>Hygrophoropsidaceae</taxon>
        <taxon>Hygrophoropsis</taxon>
    </lineage>
</organism>
<sequence>MSPSHHSHRHSHHHHDRHHPQPKHAHKQYSITGIVHKATLIVKYFLFVLLLPFTTFLRIIYVLAQHIITALFKPPLPPDVIQRPYARIAIIGAGLTGVSSAAHALAHGFEVVIYEAADRPGGIWARENKTSGLQLNSLLYRFHPGVMWRGAFPRRDAILEQITKIWKEYKLENRTRFNIHVTKVRRIPRECSTGTENFEDGDKSSALSPSKWIINDGKDGEFDALIVTVGTCGEPKWVDFEGMAERPKGDNAEESNERDQQEQSRDVKTKRTQHKESGSKRKHSRSHSPSPSSAKEERVPKESKKQSKKQKKARQAGDTAVTANTIDKEEDDYEAGDSSPTHVKRPGSPLAQETNTSGGISIHDKDEKTAVENSNLKTEGGERDNVFSGPILHSSQLDNATPDLLRKTTIAVIGSGASAVEAVETALERGAERCVVLAREDKWIIPRNIIFDTCLAAQPFGRETPLSFLWEVFLRFWHYHGVEDLLPHKSIFGGTPVVNDEFLNHVRSGKCVYVRGDTVRLTKNGVQANVHEIIERGEPLGFGPGVQEDIDHIIDDESQDESERAGSNRSNERNPDEEKEKEQKTKKQPPQEQSRVEDIRADIVILATGYKHPDLGFLPKDLFPEGYDRPNMYLQNFSTEDWSLLMTNSAYLNAIGTVGHVHIGIYTRILLTLLLDPNARPTPKDMKLWVDVVRFVKRGASGGALSFFTYMELTIWLLMFHVFRPDRLKWMIFIMQGWGVHPDDERIKRPM</sequence>
<keyword evidence="2" id="KW-1185">Reference proteome</keyword>
<protein>
    <submittedName>
        <fullName evidence="1">Uncharacterized protein</fullName>
    </submittedName>
</protein>